<evidence type="ECO:0000256" key="2">
    <source>
        <dbReference type="ARBA" id="ARBA00004651"/>
    </source>
</evidence>
<keyword evidence="4" id="KW-1003">Cell membrane</keyword>
<keyword evidence="10" id="KW-0067">ATP-binding</keyword>
<dbReference type="InterPro" id="IPR003594">
    <property type="entry name" value="HATPase_dom"/>
</dbReference>
<dbReference type="PANTHER" id="PTHR34220">
    <property type="entry name" value="SENSOR HISTIDINE KINASE YPDA"/>
    <property type="match status" value="1"/>
</dbReference>
<evidence type="ECO:0000256" key="14">
    <source>
        <dbReference type="SAM" id="Phobius"/>
    </source>
</evidence>
<protein>
    <recommendedName>
        <fullName evidence="3">histidine kinase</fullName>
        <ecNumber evidence="3">2.7.13.3</ecNumber>
    </recommendedName>
</protein>
<evidence type="ECO:0000256" key="13">
    <source>
        <dbReference type="ARBA" id="ARBA00023136"/>
    </source>
</evidence>
<dbReference type="PROSITE" id="PS50109">
    <property type="entry name" value="HIS_KIN"/>
    <property type="match status" value="1"/>
</dbReference>
<dbReference type="EMBL" id="BORT01000033">
    <property type="protein sequence ID" value="GIO50500.1"/>
    <property type="molecule type" value="Genomic_DNA"/>
</dbReference>
<comment type="catalytic activity">
    <reaction evidence="1">
        <text>ATP + protein L-histidine = ADP + protein N-phospho-L-histidine.</text>
        <dbReference type="EC" id="2.7.13.3"/>
    </reaction>
</comment>
<proteinExistence type="predicted"/>
<keyword evidence="6" id="KW-0808">Transferase</keyword>
<dbReference type="SUPFAM" id="SSF55874">
    <property type="entry name" value="ATPase domain of HSP90 chaperone/DNA topoisomerase II/histidine kinase"/>
    <property type="match status" value="1"/>
</dbReference>
<comment type="subcellular location">
    <subcellularLocation>
        <location evidence="2">Cell membrane</location>
        <topology evidence="2">Multi-pass membrane protein</topology>
    </subcellularLocation>
</comment>
<gene>
    <name evidence="17" type="ORF">J34TS1_52650</name>
</gene>
<dbReference type="GO" id="GO:0005886">
    <property type="term" value="C:plasma membrane"/>
    <property type="evidence" value="ECO:0007669"/>
    <property type="project" value="UniProtKB-SubCell"/>
</dbReference>
<dbReference type="InterPro" id="IPR010559">
    <property type="entry name" value="Sig_transdc_His_kin_internal"/>
</dbReference>
<dbReference type="GO" id="GO:0000155">
    <property type="term" value="F:phosphorelay sensor kinase activity"/>
    <property type="evidence" value="ECO:0007669"/>
    <property type="project" value="InterPro"/>
</dbReference>
<dbReference type="GO" id="GO:0005524">
    <property type="term" value="F:ATP binding"/>
    <property type="evidence" value="ECO:0007669"/>
    <property type="project" value="UniProtKB-KW"/>
</dbReference>
<evidence type="ECO:0000256" key="5">
    <source>
        <dbReference type="ARBA" id="ARBA00022553"/>
    </source>
</evidence>
<dbReference type="PANTHER" id="PTHR34220:SF11">
    <property type="entry name" value="SENSOR PROTEIN KINASE HPTS"/>
    <property type="match status" value="1"/>
</dbReference>
<evidence type="ECO:0000256" key="11">
    <source>
        <dbReference type="ARBA" id="ARBA00022989"/>
    </source>
</evidence>
<dbReference type="EC" id="2.7.13.3" evidence="3"/>
<evidence type="ECO:0000256" key="8">
    <source>
        <dbReference type="ARBA" id="ARBA00022741"/>
    </source>
</evidence>
<evidence type="ECO:0000256" key="10">
    <source>
        <dbReference type="ARBA" id="ARBA00022840"/>
    </source>
</evidence>
<dbReference type="CDD" id="cd06225">
    <property type="entry name" value="HAMP"/>
    <property type="match status" value="1"/>
</dbReference>
<keyword evidence="11 14" id="KW-1133">Transmembrane helix</keyword>
<dbReference type="Proteomes" id="UP000682811">
    <property type="component" value="Unassembled WGS sequence"/>
</dbReference>
<dbReference type="Gene3D" id="3.30.565.10">
    <property type="entry name" value="Histidine kinase-like ATPase, C-terminal domain"/>
    <property type="match status" value="1"/>
</dbReference>
<evidence type="ECO:0000256" key="4">
    <source>
        <dbReference type="ARBA" id="ARBA00022475"/>
    </source>
</evidence>
<dbReference type="InterPro" id="IPR036890">
    <property type="entry name" value="HATPase_C_sf"/>
</dbReference>
<sequence>MFNKIVVLYSGVMIVLFAIAAALVYQYQTQRILSEQTDDNLKSAQVLNIYLSRQYENIQNVFQQIYGDATLSDDLLYFLNHDYEDYLKHRLDVYSRMREQRLSSFKTLLMNYLEQDSSAKNVSIYSYPNDVHMQISRTNQQLFNGSNSAEGKESWYAGREQHSWDTLPLEEPGKVQEGKASRAYVYSREIKDPWTLQRVGMMTVEFDARQFTSWLESRAAITGRILVLTAKGLVIYDSKDEYFGQTYPYRLDTEKAGEWVELNEPSRVSILNVGNAGLSVVGIVSQSSIRESTQSLRTGLILVTLVFVVFSFVITSSIIRKYSKKVQRIIRSMNRIGEGDLSTRIQMSGEDELQQISQRFNDMGDRLEQYIDRMYASEIKQKNAELVALQSQINPHFLYNTLESIRMKAYFEGVKDVGQMIYSLSVMFKSMAKKSTIVTIEEEIDMCSVYLELFCLRYEGQLSANIEVDPDIRQCSIIKLLVQPIVENYIVHGFRSQEHDNRITVQAQRSGERIVITVLDNGTGIPEDKLAHIRQTLNRTLDPPEKGYRSIGLMNVHERIILNYGSDYGVTINSKVGQGTEVRMEIPMLIGGGSA</sequence>
<evidence type="ECO:0000256" key="3">
    <source>
        <dbReference type="ARBA" id="ARBA00012438"/>
    </source>
</evidence>
<dbReference type="RefSeq" id="WP_212980702.1">
    <property type="nucleotide sequence ID" value="NZ_AP025343.1"/>
</dbReference>
<feature type="domain" description="HAMP" evidence="16">
    <location>
        <begin position="320"/>
        <end position="372"/>
    </location>
</feature>
<keyword evidence="12" id="KW-0902">Two-component regulatory system</keyword>
<evidence type="ECO:0000313" key="17">
    <source>
        <dbReference type="EMBL" id="GIO50500.1"/>
    </source>
</evidence>
<evidence type="ECO:0000259" key="15">
    <source>
        <dbReference type="PROSITE" id="PS50109"/>
    </source>
</evidence>
<dbReference type="SMART" id="SM00387">
    <property type="entry name" value="HATPase_c"/>
    <property type="match status" value="1"/>
</dbReference>
<evidence type="ECO:0000256" key="6">
    <source>
        <dbReference type="ARBA" id="ARBA00022679"/>
    </source>
</evidence>
<evidence type="ECO:0000256" key="9">
    <source>
        <dbReference type="ARBA" id="ARBA00022777"/>
    </source>
</evidence>
<evidence type="ECO:0000256" key="7">
    <source>
        <dbReference type="ARBA" id="ARBA00022692"/>
    </source>
</evidence>
<dbReference type="InterPro" id="IPR050640">
    <property type="entry name" value="Bact_2-comp_sensor_kinase"/>
</dbReference>
<keyword evidence="9 17" id="KW-0418">Kinase</keyword>
<keyword evidence="7 14" id="KW-0812">Transmembrane</keyword>
<keyword evidence="8" id="KW-0547">Nucleotide-binding</keyword>
<feature type="transmembrane region" description="Helical" evidence="14">
    <location>
        <begin position="6"/>
        <end position="25"/>
    </location>
</feature>
<dbReference type="Pfam" id="PF02518">
    <property type="entry name" value="HATPase_c"/>
    <property type="match status" value="1"/>
</dbReference>
<evidence type="ECO:0000256" key="12">
    <source>
        <dbReference type="ARBA" id="ARBA00023012"/>
    </source>
</evidence>
<name>A0A920CTM6_9BACL</name>
<evidence type="ECO:0000259" key="16">
    <source>
        <dbReference type="PROSITE" id="PS50885"/>
    </source>
</evidence>
<keyword evidence="18" id="KW-1185">Reference proteome</keyword>
<dbReference type="SUPFAM" id="SSF158472">
    <property type="entry name" value="HAMP domain-like"/>
    <property type="match status" value="1"/>
</dbReference>
<dbReference type="Pfam" id="PF00672">
    <property type="entry name" value="HAMP"/>
    <property type="match status" value="1"/>
</dbReference>
<dbReference type="InterPro" id="IPR005467">
    <property type="entry name" value="His_kinase_dom"/>
</dbReference>
<dbReference type="Gene3D" id="6.10.340.10">
    <property type="match status" value="1"/>
</dbReference>
<dbReference type="SMART" id="SM00304">
    <property type="entry name" value="HAMP"/>
    <property type="match status" value="1"/>
</dbReference>
<comment type="caution">
    <text evidence="17">The sequence shown here is derived from an EMBL/GenBank/DDBJ whole genome shotgun (WGS) entry which is preliminary data.</text>
</comment>
<feature type="transmembrane region" description="Helical" evidence="14">
    <location>
        <begin position="299"/>
        <end position="319"/>
    </location>
</feature>
<dbReference type="AlphaFoldDB" id="A0A920CTM6"/>
<organism evidence="17 18">
    <name type="scientific">Paenibacillus azoreducens</name>
    <dbReference type="NCBI Taxonomy" id="116718"/>
    <lineage>
        <taxon>Bacteria</taxon>
        <taxon>Bacillati</taxon>
        <taxon>Bacillota</taxon>
        <taxon>Bacilli</taxon>
        <taxon>Bacillales</taxon>
        <taxon>Paenibacillaceae</taxon>
        <taxon>Paenibacillus</taxon>
    </lineage>
</organism>
<evidence type="ECO:0000313" key="18">
    <source>
        <dbReference type="Proteomes" id="UP000682811"/>
    </source>
</evidence>
<reference evidence="17 18" key="1">
    <citation type="submission" date="2021-03" db="EMBL/GenBank/DDBJ databases">
        <title>Antimicrobial resistance genes in bacteria isolated from Japanese honey, and their potential for conferring macrolide and lincosamide resistance in the American foulbrood pathogen Paenibacillus larvae.</title>
        <authorList>
            <person name="Okamoto M."/>
            <person name="Kumagai M."/>
            <person name="Kanamori H."/>
            <person name="Takamatsu D."/>
        </authorList>
    </citation>
    <scope>NUCLEOTIDE SEQUENCE [LARGE SCALE GENOMIC DNA]</scope>
    <source>
        <strain evidence="17 18">J34TS1</strain>
    </source>
</reference>
<keyword evidence="13 14" id="KW-0472">Membrane</keyword>
<feature type="domain" description="Histidine kinase" evidence="15">
    <location>
        <begin position="482"/>
        <end position="590"/>
    </location>
</feature>
<dbReference type="PROSITE" id="PS50885">
    <property type="entry name" value="HAMP"/>
    <property type="match status" value="1"/>
</dbReference>
<dbReference type="InterPro" id="IPR003660">
    <property type="entry name" value="HAMP_dom"/>
</dbReference>
<accession>A0A920CTM6</accession>
<dbReference type="Pfam" id="PF06580">
    <property type="entry name" value="His_kinase"/>
    <property type="match status" value="1"/>
</dbReference>
<evidence type="ECO:0000256" key="1">
    <source>
        <dbReference type="ARBA" id="ARBA00000085"/>
    </source>
</evidence>
<keyword evidence="5" id="KW-0597">Phosphoprotein</keyword>